<dbReference type="SUPFAM" id="SSF53613">
    <property type="entry name" value="Ribokinase-like"/>
    <property type="match status" value="1"/>
</dbReference>
<evidence type="ECO:0000313" key="8">
    <source>
        <dbReference type="EMBL" id="SEA53881.1"/>
    </source>
</evidence>
<comment type="similarity">
    <text evidence="1">Belongs to the carbohydrate kinase PfkB family.</text>
</comment>
<keyword evidence="5" id="KW-0067">ATP-binding</keyword>
<dbReference type="GO" id="GO:0005524">
    <property type="term" value="F:ATP binding"/>
    <property type="evidence" value="ECO:0007669"/>
    <property type="project" value="UniProtKB-KW"/>
</dbReference>
<dbReference type="Pfam" id="PF00294">
    <property type="entry name" value="PfkB"/>
    <property type="match status" value="1"/>
</dbReference>
<evidence type="ECO:0000256" key="2">
    <source>
        <dbReference type="ARBA" id="ARBA00022679"/>
    </source>
</evidence>
<dbReference type="STRING" id="89524.SAMN05444370_106139"/>
<keyword evidence="4 8" id="KW-0418">Kinase</keyword>
<dbReference type="InterPro" id="IPR002173">
    <property type="entry name" value="Carboh/pur_kinase_PfkB_CS"/>
</dbReference>
<dbReference type="RefSeq" id="WP_093253661.1">
    <property type="nucleotide sequence ID" value="NZ_FNQM01000006.1"/>
</dbReference>
<evidence type="ECO:0000313" key="9">
    <source>
        <dbReference type="Proteomes" id="UP000198703"/>
    </source>
</evidence>
<name>A0A1H4C0B8_9RHOB</name>
<dbReference type="PANTHER" id="PTHR43085:SF1">
    <property type="entry name" value="PSEUDOURIDINE KINASE-RELATED"/>
    <property type="match status" value="1"/>
</dbReference>
<keyword evidence="3" id="KW-0547">Nucleotide-binding</keyword>
<accession>A0A1H4C0B8</accession>
<keyword evidence="9" id="KW-1185">Reference proteome</keyword>
<evidence type="ECO:0000256" key="1">
    <source>
        <dbReference type="ARBA" id="ARBA00010688"/>
    </source>
</evidence>
<evidence type="ECO:0000256" key="6">
    <source>
        <dbReference type="SAM" id="MobiDB-lite"/>
    </source>
</evidence>
<dbReference type="Gene3D" id="3.40.1190.20">
    <property type="match status" value="1"/>
</dbReference>
<organism evidence="8 9">
    <name type="scientific">Rubrimonas cliftonensis</name>
    <dbReference type="NCBI Taxonomy" id="89524"/>
    <lineage>
        <taxon>Bacteria</taxon>
        <taxon>Pseudomonadati</taxon>
        <taxon>Pseudomonadota</taxon>
        <taxon>Alphaproteobacteria</taxon>
        <taxon>Rhodobacterales</taxon>
        <taxon>Paracoccaceae</taxon>
        <taxon>Rubrimonas</taxon>
    </lineage>
</organism>
<dbReference type="OrthoDB" id="9795789at2"/>
<gene>
    <name evidence="8" type="ORF">SAMN05444370_106139</name>
</gene>
<dbReference type="InterPro" id="IPR011611">
    <property type="entry name" value="PfkB_dom"/>
</dbReference>
<reference evidence="8 9" key="1">
    <citation type="submission" date="2016-10" db="EMBL/GenBank/DDBJ databases">
        <authorList>
            <person name="de Groot N.N."/>
        </authorList>
    </citation>
    <scope>NUCLEOTIDE SEQUENCE [LARGE SCALE GENOMIC DNA]</scope>
    <source>
        <strain evidence="8 9">DSM 15345</strain>
    </source>
</reference>
<feature type="compositionally biased region" description="Low complexity" evidence="6">
    <location>
        <begin position="316"/>
        <end position="331"/>
    </location>
</feature>
<protein>
    <submittedName>
        <fullName evidence="8">Fructokinase</fullName>
    </submittedName>
</protein>
<dbReference type="PROSITE" id="PS00584">
    <property type="entry name" value="PFKB_KINASES_2"/>
    <property type="match status" value="1"/>
</dbReference>
<dbReference type="InterPro" id="IPR050306">
    <property type="entry name" value="PfkB_Carbo_kinase"/>
</dbReference>
<dbReference type="GO" id="GO:0016301">
    <property type="term" value="F:kinase activity"/>
    <property type="evidence" value="ECO:0007669"/>
    <property type="project" value="UniProtKB-KW"/>
</dbReference>
<dbReference type="EMBL" id="FNQM01000006">
    <property type="protein sequence ID" value="SEA53881.1"/>
    <property type="molecule type" value="Genomic_DNA"/>
</dbReference>
<evidence type="ECO:0000256" key="5">
    <source>
        <dbReference type="ARBA" id="ARBA00022840"/>
    </source>
</evidence>
<evidence type="ECO:0000256" key="4">
    <source>
        <dbReference type="ARBA" id="ARBA00022777"/>
    </source>
</evidence>
<dbReference type="InterPro" id="IPR029056">
    <property type="entry name" value="Ribokinase-like"/>
</dbReference>
<evidence type="ECO:0000259" key="7">
    <source>
        <dbReference type="Pfam" id="PF00294"/>
    </source>
</evidence>
<sequence length="331" mass="34138">MTFLVCGEALYDVFVDAETDSGFALDARVGGSAFNVAIGLARLGQPVAMVTGVATDALGQKLARTLAAEGVDTTHLALKSAKTTLALVTLGGDGGARYAFYADGAADRLVKPEDLPALDDDIRGVLFGCFSLLTQPTGDSFLDYAKQARGGPLVTLDPNIRATVEPDMGRWRSRVEAFAAHADLIKVSLEDLALLYPGVSPAALARRWLTGGARLVVVTRGRQGASAWTDEINVEAAPPRAEVVDTVGAGDSFLAALVTALAEAGLASREGLTGLDAGPLGRAMQFAVQAAALTCEKRGADLPMRAQLPEAPKQPAAPASGPDGAAHSSQN</sequence>
<dbReference type="PANTHER" id="PTHR43085">
    <property type="entry name" value="HEXOKINASE FAMILY MEMBER"/>
    <property type="match status" value="1"/>
</dbReference>
<evidence type="ECO:0000256" key="3">
    <source>
        <dbReference type="ARBA" id="ARBA00022741"/>
    </source>
</evidence>
<dbReference type="AlphaFoldDB" id="A0A1H4C0B8"/>
<keyword evidence="2" id="KW-0808">Transferase</keyword>
<dbReference type="Proteomes" id="UP000198703">
    <property type="component" value="Unassembled WGS sequence"/>
</dbReference>
<feature type="domain" description="Carbohydrate kinase PfkB" evidence="7">
    <location>
        <begin position="7"/>
        <end position="304"/>
    </location>
</feature>
<proteinExistence type="inferred from homology"/>
<feature type="region of interest" description="Disordered" evidence="6">
    <location>
        <begin position="302"/>
        <end position="331"/>
    </location>
</feature>
<dbReference type="CDD" id="cd01167">
    <property type="entry name" value="bac_FRK"/>
    <property type="match status" value="1"/>
</dbReference>